<organism evidence="1 2">
    <name type="scientific">Paenibacillus gansuensis</name>
    <dbReference type="NCBI Taxonomy" id="306542"/>
    <lineage>
        <taxon>Bacteria</taxon>
        <taxon>Bacillati</taxon>
        <taxon>Bacillota</taxon>
        <taxon>Bacilli</taxon>
        <taxon>Bacillales</taxon>
        <taxon>Paenibacillaceae</taxon>
        <taxon>Paenibacillus</taxon>
    </lineage>
</organism>
<evidence type="ECO:0000313" key="1">
    <source>
        <dbReference type="EMBL" id="MFD2614799.1"/>
    </source>
</evidence>
<dbReference type="Proteomes" id="UP001597541">
    <property type="component" value="Unassembled WGS sequence"/>
</dbReference>
<protein>
    <recommendedName>
        <fullName evidence="3">LXG domain-containing protein</fullName>
    </recommendedName>
</protein>
<name>A0ABW5PHZ0_9BACL</name>
<reference evidence="2" key="1">
    <citation type="journal article" date="2019" name="Int. J. Syst. Evol. Microbiol.">
        <title>The Global Catalogue of Microorganisms (GCM) 10K type strain sequencing project: providing services to taxonomists for standard genome sequencing and annotation.</title>
        <authorList>
            <consortium name="The Broad Institute Genomics Platform"/>
            <consortium name="The Broad Institute Genome Sequencing Center for Infectious Disease"/>
            <person name="Wu L."/>
            <person name="Ma J."/>
        </authorList>
    </citation>
    <scope>NUCLEOTIDE SEQUENCE [LARGE SCALE GENOMIC DNA]</scope>
    <source>
        <strain evidence="2">KCTC 3950</strain>
    </source>
</reference>
<sequence length="173" mass="20008">MDHNAQKRENTLLKERALDRGNKASISKDHLITIYKALFKATLKLVEIPIAKEILKFHKIHFQYLVTIMADVENMEPIETEIEAMTKNLDEYVRQTQEVLDSLKQIPRTPLDNMNPMDIMVNSKDPVFARQYDQVIDQYVELTKAALTAVSNCVEQGRSMEQDTRIMTAQLLE</sequence>
<evidence type="ECO:0008006" key="3">
    <source>
        <dbReference type="Google" id="ProtNLM"/>
    </source>
</evidence>
<accession>A0ABW5PHZ0</accession>
<proteinExistence type="predicted"/>
<dbReference type="EMBL" id="JBHUME010000014">
    <property type="protein sequence ID" value="MFD2614799.1"/>
    <property type="molecule type" value="Genomic_DNA"/>
</dbReference>
<evidence type="ECO:0000313" key="2">
    <source>
        <dbReference type="Proteomes" id="UP001597541"/>
    </source>
</evidence>
<keyword evidence="2" id="KW-1185">Reference proteome</keyword>
<dbReference type="RefSeq" id="WP_377606065.1">
    <property type="nucleotide sequence ID" value="NZ_JBHUME010000014.1"/>
</dbReference>
<gene>
    <name evidence="1" type="ORF">ACFSUF_20500</name>
</gene>
<comment type="caution">
    <text evidence="1">The sequence shown here is derived from an EMBL/GenBank/DDBJ whole genome shotgun (WGS) entry which is preliminary data.</text>
</comment>